<dbReference type="Gene3D" id="1.25.10.10">
    <property type="entry name" value="Leucine-rich Repeat Variant"/>
    <property type="match status" value="1"/>
</dbReference>
<dbReference type="InterPro" id="IPR011989">
    <property type="entry name" value="ARM-like"/>
</dbReference>
<name>A0A834LH37_RHOSS</name>
<evidence type="ECO:0000256" key="2">
    <source>
        <dbReference type="ARBA" id="ARBA00022728"/>
    </source>
</evidence>
<dbReference type="OrthoDB" id="1703809at2759"/>
<reference evidence="3" key="1">
    <citation type="submission" date="2019-11" db="EMBL/GenBank/DDBJ databases">
        <authorList>
            <person name="Liu Y."/>
            <person name="Hou J."/>
            <person name="Li T.-Q."/>
            <person name="Guan C.-H."/>
            <person name="Wu X."/>
            <person name="Wu H.-Z."/>
            <person name="Ling F."/>
            <person name="Zhang R."/>
            <person name="Shi X.-G."/>
            <person name="Ren J.-P."/>
            <person name="Chen E.-F."/>
            <person name="Sun J.-M."/>
        </authorList>
    </citation>
    <scope>NUCLEOTIDE SEQUENCE</scope>
    <source>
        <strain evidence="3">Adult_tree_wgs_1</strain>
        <tissue evidence="3">Leaves</tissue>
    </source>
</reference>
<dbReference type="InterPro" id="IPR038737">
    <property type="entry name" value="SF3b_su1-like"/>
</dbReference>
<dbReference type="Proteomes" id="UP000626092">
    <property type="component" value="Unassembled WGS sequence"/>
</dbReference>
<evidence type="ECO:0000256" key="1">
    <source>
        <dbReference type="ARBA" id="ARBA00005754"/>
    </source>
</evidence>
<dbReference type="AlphaFoldDB" id="A0A834LH37"/>
<dbReference type="EMBL" id="WJXA01000009">
    <property type="protein sequence ID" value="KAF7133351.1"/>
    <property type="molecule type" value="Genomic_DNA"/>
</dbReference>
<protein>
    <submittedName>
        <fullName evidence="3">Uncharacterized protein</fullName>
    </submittedName>
</protein>
<dbReference type="InterPro" id="IPR016024">
    <property type="entry name" value="ARM-type_fold"/>
</dbReference>
<keyword evidence="4" id="KW-1185">Reference proteome</keyword>
<accession>A0A834LH37</accession>
<keyword evidence="2" id="KW-0508">mRNA splicing</keyword>
<evidence type="ECO:0000313" key="3">
    <source>
        <dbReference type="EMBL" id="KAF7133351.1"/>
    </source>
</evidence>
<sequence length="242" mass="26873">MGYSSVMANIYGLMFRWFVQQIAILIGCAILPQLRSLVEINEHGLNDENQKVRTITALSLAAAPYGIESFDVLEPLWKGTRSHRGKVLAVFLKATGFIIPLMDAKHASFYTKGVMFILLSEFQSPDKEMKKIVLKKDGFGLQKLAVETTVEIANKVGVADIVGRLVEDLKDESEQYWRMVMETIEKVVANLGASDIDARLEELLIDGILYAFQEQTSDDADVMFNGFGAVVNALGQRAKPLP</sequence>
<dbReference type="GO" id="GO:0005681">
    <property type="term" value="C:spliceosomal complex"/>
    <property type="evidence" value="ECO:0007669"/>
    <property type="project" value="UniProtKB-KW"/>
</dbReference>
<dbReference type="SUPFAM" id="SSF48371">
    <property type="entry name" value="ARM repeat"/>
    <property type="match status" value="1"/>
</dbReference>
<keyword evidence="2" id="KW-0507">mRNA processing</keyword>
<proteinExistence type="inferred from homology"/>
<dbReference type="GO" id="GO:0000245">
    <property type="term" value="P:spliceosomal complex assembly"/>
    <property type="evidence" value="ECO:0007669"/>
    <property type="project" value="InterPro"/>
</dbReference>
<gene>
    <name evidence="3" type="ORF">RHSIM_Rhsim09G0053300</name>
</gene>
<evidence type="ECO:0000313" key="4">
    <source>
        <dbReference type="Proteomes" id="UP000626092"/>
    </source>
</evidence>
<comment type="similarity">
    <text evidence="1">Belongs to the SF3B1 family.</text>
</comment>
<dbReference type="PANTHER" id="PTHR12097">
    <property type="entry name" value="SPLICING FACTOR 3B, SUBUNIT 1-RELATED"/>
    <property type="match status" value="1"/>
</dbReference>
<comment type="caution">
    <text evidence="3">The sequence shown here is derived from an EMBL/GenBank/DDBJ whole genome shotgun (WGS) entry which is preliminary data.</text>
</comment>
<organism evidence="3 4">
    <name type="scientific">Rhododendron simsii</name>
    <name type="common">Sims's rhododendron</name>
    <dbReference type="NCBI Taxonomy" id="118357"/>
    <lineage>
        <taxon>Eukaryota</taxon>
        <taxon>Viridiplantae</taxon>
        <taxon>Streptophyta</taxon>
        <taxon>Embryophyta</taxon>
        <taxon>Tracheophyta</taxon>
        <taxon>Spermatophyta</taxon>
        <taxon>Magnoliopsida</taxon>
        <taxon>eudicotyledons</taxon>
        <taxon>Gunneridae</taxon>
        <taxon>Pentapetalae</taxon>
        <taxon>asterids</taxon>
        <taxon>Ericales</taxon>
        <taxon>Ericaceae</taxon>
        <taxon>Ericoideae</taxon>
        <taxon>Rhodoreae</taxon>
        <taxon>Rhododendron</taxon>
    </lineage>
</organism>
<keyword evidence="2" id="KW-0747">Spliceosome</keyword>
<dbReference type="GO" id="GO:0003729">
    <property type="term" value="F:mRNA binding"/>
    <property type="evidence" value="ECO:0007669"/>
    <property type="project" value="InterPro"/>
</dbReference>